<sequence>MSDAEAQEKMMLWKLRSSVSRQMPSARGTDKAIVTMEQESSEEIMMNKIQEIVKKVSCLPSGICAETSGAEVSEHSPWILRELNRKDQFISETVSRSPNVHNISSNRDDVQTIVSGVALDKHLEEKEVSSQNTKSSDKLTSRDFLWRSAKLETESRELDTVKNSASHVPLWDFSVTQAGNIATESIVSELLAKENQNPENLDSRRIQCESDTCKEHIKANTCRSGGTIEDVLSKEERMDQVTQRDGDIFITRERFDASRFPDHEMGDTLDSNNLKEAATGMSVPLDKHLIKNDDCNHSNAVEDPFKESCVIPSMSLSPNTSLESASGIEMNLTSQKPFQDCHFRESNVVKPLKTISPEKSDLKRIQRENDSLRQNINWNRPEGITEGALSKEERDSLKAQIHTKEVQLQKEKEITLARKAEQEILYEREKLEAAFDPQLQKELEREKKLREIKTKVGLAKLSNELLKLYLKLNGTKES</sequence>
<dbReference type="EMBL" id="JARQWQ010000123">
    <property type="protein sequence ID" value="KAK2549629.1"/>
    <property type="molecule type" value="Genomic_DNA"/>
</dbReference>
<comment type="caution">
    <text evidence="1">The sequence shown here is derived from an EMBL/GenBank/DDBJ whole genome shotgun (WGS) entry which is preliminary data.</text>
</comment>
<reference evidence="1" key="2">
    <citation type="journal article" date="2023" name="Science">
        <title>Genomic signatures of disease resistance in endangered staghorn corals.</title>
        <authorList>
            <person name="Vollmer S.V."/>
            <person name="Selwyn J.D."/>
            <person name="Despard B.A."/>
            <person name="Roesel C.L."/>
        </authorList>
    </citation>
    <scope>NUCLEOTIDE SEQUENCE</scope>
    <source>
        <strain evidence="1">K2</strain>
    </source>
</reference>
<name>A0AAD9PV34_ACRCE</name>
<reference evidence="1" key="1">
    <citation type="journal article" date="2023" name="G3 (Bethesda)">
        <title>Whole genome assembly and annotation of the endangered Caribbean coral Acropora cervicornis.</title>
        <authorList>
            <person name="Selwyn J.D."/>
            <person name="Vollmer S.V."/>
        </authorList>
    </citation>
    <scope>NUCLEOTIDE SEQUENCE</scope>
    <source>
        <strain evidence="1">K2</strain>
    </source>
</reference>
<keyword evidence="2" id="KW-1185">Reference proteome</keyword>
<gene>
    <name evidence="1" type="ORF">P5673_029880</name>
</gene>
<dbReference type="Proteomes" id="UP001249851">
    <property type="component" value="Unassembled WGS sequence"/>
</dbReference>
<organism evidence="1 2">
    <name type="scientific">Acropora cervicornis</name>
    <name type="common">Staghorn coral</name>
    <dbReference type="NCBI Taxonomy" id="6130"/>
    <lineage>
        <taxon>Eukaryota</taxon>
        <taxon>Metazoa</taxon>
        <taxon>Cnidaria</taxon>
        <taxon>Anthozoa</taxon>
        <taxon>Hexacorallia</taxon>
        <taxon>Scleractinia</taxon>
        <taxon>Astrocoeniina</taxon>
        <taxon>Acroporidae</taxon>
        <taxon>Acropora</taxon>
    </lineage>
</organism>
<protein>
    <submittedName>
        <fullName evidence="1">Uncharacterized protein</fullName>
    </submittedName>
</protein>
<dbReference type="AlphaFoldDB" id="A0AAD9PV34"/>
<proteinExistence type="predicted"/>
<evidence type="ECO:0000313" key="1">
    <source>
        <dbReference type="EMBL" id="KAK2549629.1"/>
    </source>
</evidence>
<evidence type="ECO:0000313" key="2">
    <source>
        <dbReference type="Proteomes" id="UP001249851"/>
    </source>
</evidence>
<accession>A0AAD9PV34</accession>